<protein>
    <recommendedName>
        <fullName evidence="3">DUF4367 domain-containing protein</fullName>
    </recommendedName>
</protein>
<accession>A0A1M6CNY1</accession>
<dbReference type="PROSITE" id="PS51257">
    <property type="entry name" value="PROKAR_LIPOPROTEIN"/>
    <property type="match status" value="1"/>
</dbReference>
<evidence type="ECO:0008006" key="3">
    <source>
        <dbReference type="Google" id="ProtNLM"/>
    </source>
</evidence>
<keyword evidence="2" id="KW-1185">Reference proteome</keyword>
<dbReference type="RefSeq" id="WP_073389478.1">
    <property type="nucleotide sequence ID" value="NZ_FQXK01000035.1"/>
</dbReference>
<evidence type="ECO:0000313" key="1">
    <source>
        <dbReference type="EMBL" id="SHI62428.1"/>
    </source>
</evidence>
<dbReference type="Proteomes" id="UP000184278">
    <property type="component" value="Unassembled WGS sequence"/>
</dbReference>
<name>A0A1M6CNY1_BUTFI</name>
<organism evidence="1 2">
    <name type="scientific">Butyrivibrio fibrisolvens DSM 3071</name>
    <dbReference type="NCBI Taxonomy" id="1121131"/>
    <lineage>
        <taxon>Bacteria</taxon>
        <taxon>Bacillati</taxon>
        <taxon>Bacillota</taxon>
        <taxon>Clostridia</taxon>
        <taxon>Lachnospirales</taxon>
        <taxon>Lachnospiraceae</taxon>
        <taxon>Butyrivibrio</taxon>
    </lineage>
</organism>
<dbReference type="EMBL" id="FQXK01000035">
    <property type="protein sequence ID" value="SHI62428.1"/>
    <property type="molecule type" value="Genomic_DNA"/>
</dbReference>
<gene>
    <name evidence="1" type="ORF">SAMN02745229_03366</name>
</gene>
<evidence type="ECO:0000313" key="2">
    <source>
        <dbReference type="Proteomes" id="UP000184278"/>
    </source>
</evidence>
<dbReference type="GeneID" id="89511863"/>
<dbReference type="OrthoDB" id="2004138at2"/>
<proteinExistence type="predicted"/>
<dbReference type="AlphaFoldDB" id="A0A1M6CNY1"/>
<reference evidence="2" key="1">
    <citation type="submission" date="2016-11" db="EMBL/GenBank/DDBJ databases">
        <authorList>
            <person name="Varghese N."/>
            <person name="Submissions S."/>
        </authorList>
    </citation>
    <scope>NUCLEOTIDE SEQUENCE [LARGE SCALE GENOMIC DNA]</scope>
    <source>
        <strain evidence="2">DSM 3071</strain>
    </source>
</reference>
<sequence>MKKNLGVAIAGIAMLALVGCIGVQHGEIIENADVEVETSQVVTIANPWSDCTEEEAYVDAPNGFTAPEGATNVRWSMLKDDPSEYALGPMVQMTFDLDGSSFTAREQATTGEEVTDISGMHYDWIYSSDVTLANWAGGQMPAKTFLYLGEDEQAELCTWFDIETGYSYSIGVAAKDLDGFDIQAIAEQIYDPAKQIGANMPDDEVIDAATINATENSIGAMKMYSEESAPEIDITGCDTFTQIVDQKLSKGMGYANVTLNGEDVLLVCSMAYDNLDGNMAAIDATIFMYKDGVPCEVGKVCSGGTAYPLTVVDGKLITGSNHWICKYVLSGDKLMIMEKASVVYDEYGDGTYFYESEDGGDYSAMSSADSEEVFDQLIDEMFAGEVVNFSVVE</sequence>